<feature type="domain" description="Prolyl 4-hydroxylase alpha subunit Fe(2+) 2OG dioxygenase" evidence="1">
    <location>
        <begin position="136"/>
        <end position="228"/>
    </location>
</feature>
<name>A0AAW0D1V9_9AGAR</name>
<accession>A0AAW0D1V9</accession>
<keyword evidence="3" id="KW-1185">Reference proteome</keyword>
<dbReference type="PANTHER" id="PTHR33099">
    <property type="entry name" value="FE2OG DIOXYGENASE DOMAIN-CONTAINING PROTEIN"/>
    <property type="match status" value="1"/>
</dbReference>
<keyword evidence="2" id="KW-0223">Dioxygenase</keyword>
<dbReference type="EMBL" id="JAWWNJ010000010">
    <property type="protein sequence ID" value="KAK7046440.1"/>
    <property type="molecule type" value="Genomic_DNA"/>
</dbReference>
<dbReference type="Proteomes" id="UP001362999">
    <property type="component" value="Unassembled WGS sequence"/>
</dbReference>
<organism evidence="2 3">
    <name type="scientific">Favolaschia claudopus</name>
    <dbReference type="NCBI Taxonomy" id="2862362"/>
    <lineage>
        <taxon>Eukaryota</taxon>
        <taxon>Fungi</taxon>
        <taxon>Dikarya</taxon>
        <taxon>Basidiomycota</taxon>
        <taxon>Agaricomycotina</taxon>
        <taxon>Agaricomycetes</taxon>
        <taxon>Agaricomycetidae</taxon>
        <taxon>Agaricales</taxon>
        <taxon>Marasmiineae</taxon>
        <taxon>Mycenaceae</taxon>
        <taxon>Favolaschia</taxon>
    </lineage>
</organism>
<dbReference type="Gene3D" id="2.60.120.620">
    <property type="entry name" value="q2cbj1_9rhob like domain"/>
    <property type="match status" value="1"/>
</dbReference>
<dbReference type="InterPro" id="IPR044862">
    <property type="entry name" value="Pro_4_hyd_alph_FE2OG_OXY"/>
</dbReference>
<comment type="caution">
    <text evidence="2">The sequence shown here is derived from an EMBL/GenBank/DDBJ whole genome shotgun (WGS) entry which is preliminary data.</text>
</comment>
<dbReference type="AlphaFoldDB" id="A0AAW0D1V9"/>
<dbReference type="Pfam" id="PF13640">
    <property type="entry name" value="2OG-FeII_Oxy_3"/>
    <property type="match status" value="1"/>
</dbReference>
<dbReference type="PANTHER" id="PTHR33099:SF14">
    <property type="entry name" value="PROLYL 4-HYDROXYLASE ALPHA SUBUNIT FE(2+) 2OG DIOXYGENASE DOMAIN-CONTAINING PROTEIN"/>
    <property type="match status" value="1"/>
</dbReference>
<evidence type="ECO:0000259" key="1">
    <source>
        <dbReference type="Pfam" id="PF13640"/>
    </source>
</evidence>
<evidence type="ECO:0000313" key="2">
    <source>
        <dbReference type="EMBL" id="KAK7046440.1"/>
    </source>
</evidence>
<reference evidence="2 3" key="1">
    <citation type="journal article" date="2024" name="J Genomics">
        <title>Draft genome sequencing and assembly of Favolaschia claudopus CIRM-BRFM 2984 isolated from oak limbs.</title>
        <authorList>
            <person name="Navarro D."/>
            <person name="Drula E."/>
            <person name="Chaduli D."/>
            <person name="Cazenave R."/>
            <person name="Ahrendt S."/>
            <person name="Wang J."/>
            <person name="Lipzen A."/>
            <person name="Daum C."/>
            <person name="Barry K."/>
            <person name="Grigoriev I.V."/>
            <person name="Favel A."/>
            <person name="Rosso M.N."/>
            <person name="Martin F."/>
        </authorList>
    </citation>
    <scope>NUCLEOTIDE SEQUENCE [LARGE SCALE GENOMIC DNA]</scope>
    <source>
        <strain evidence="2 3">CIRM-BRFM 2984</strain>
    </source>
</reference>
<sequence>MPNEVPQDIADSLEALRNAIKTEIPYTGGVHTVKPEDLVLYYEVEGGNPPTRRIDLRNASENELQDLANACQKATFGLNQADVLDETYRKAGKMDLDKFASRLDILSSGLLAAIKNNILQGRDDEDRKTLIPELYKLNVYGPGSFFKAHKDTPRGDDMIGSLVVVFPTAHEGGALTLEHNGTSWTFDSAAEITSANHASSVAYVAFYSDVTHSVETVKSGYRVTLTYNLFLKDEDSTNGEAVQRVTPSHDPDLLFEKTLRALLAHPAFLAKGGFLAFGLSHQYPMPSEPKVEWDSEKGSQVYPPSRLPAILKLLKGSDARIRAVSACLGLETHVKMLYDSADWDDYIGNDPFGHDVLADDVLNLNEVWEEGGELQGKVERSGTILERDEERAKHVREKRGWDVEPNPEAQDGKETQKVFVHWVTKLSELNQAASHFIMYGNEASISHFYGNAALFVQVPAFGAGVRAVVAQE</sequence>
<keyword evidence="2" id="KW-0560">Oxidoreductase</keyword>
<protein>
    <submittedName>
        <fullName evidence="2">Fe2OG dioxygenase domain-containing protein</fullName>
    </submittedName>
</protein>
<proteinExistence type="predicted"/>
<evidence type="ECO:0000313" key="3">
    <source>
        <dbReference type="Proteomes" id="UP001362999"/>
    </source>
</evidence>
<gene>
    <name evidence="2" type="ORF">R3P38DRAFT_2873823</name>
</gene>
<dbReference type="GO" id="GO:0051213">
    <property type="term" value="F:dioxygenase activity"/>
    <property type="evidence" value="ECO:0007669"/>
    <property type="project" value="UniProtKB-KW"/>
</dbReference>